<protein>
    <submittedName>
        <fullName evidence="2">Uncharacterized protein</fullName>
    </submittedName>
</protein>
<accession>A0A2S6N7E6</accession>
<organism evidence="2 3">
    <name type="scientific">Rhodoblastus sphagnicola</name>
    <dbReference type="NCBI Taxonomy" id="333368"/>
    <lineage>
        <taxon>Bacteria</taxon>
        <taxon>Pseudomonadati</taxon>
        <taxon>Pseudomonadota</taxon>
        <taxon>Alphaproteobacteria</taxon>
        <taxon>Hyphomicrobiales</taxon>
        <taxon>Rhodoblastaceae</taxon>
        <taxon>Rhodoblastus</taxon>
    </lineage>
</organism>
<dbReference type="Proteomes" id="UP000239089">
    <property type="component" value="Unassembled WGS sequence"/>
</dbReference>
<evidence type="ECO:0000256" key="1">
    <source>
        <dbReference type="SAM" id="MobiDB-lite"/>
    </source>
</evidence>
<evidence type="ECO:0000313" key="2">
    <source>
        <dbReference type="EMBL" id="PPQ30524.1"/>
    </source>
</evidence>
<gene>
    <name evidence="2" type="ORF">CCR94_12275</name>
</gene>
<keyword evidence="3" id="KW-1185">Reference proteome</keyword>
<comment type="caution">
    <text evidence="2">The sequence shown here is derived from an EMBL/GenBank/DDBJ whole genome shotgun (WGS) entry which is preliminary data.</text>
</comment>
<dbReference type="EMBL" id="NHSJ01000076">
    <property type="protein sequence ID" value="PPQ30524.1"/>
    <property type="molecule type" value="Genomic_DNA"/>
</dbReference>
<feature type="region of interest" description="Disordered" evidence="1">
    <location>
        <begin position="35"/>
        <end position="62"/>
    </location>
</feature>
<dbReference type="AlphaFoldDB" id="A0A2S6N7E6"/>
<reference evidence="2 3" key="1">
    <citation type="journal article" date="2018" name="Arch. Microbiol.">
        <title>New insights into the metabolic potential of the phototrophic purple bacterium Rhodopila globiformis DSM 161(T) from its draft genome sequence and evidence for a vanadium-dependent nitrogenase.</title>
        <authorList>
            <person name="Imhoff J.F."/>
            <person name="Rahn T."/>
            <person name="Kunzel S."/>
            <person name="Neulinger S.C."/>
        </authorList>
    </citation>
    <scope>NUCLEOTIDE SEQUENCE [LARGE SCALE GENOMIC DNA]</scope>
    <source>
        <strain evidence="2 3">DSM 16996</strain>
    </source>
</reference>
<sequence>MAVALRRFRGKKMRWQGARDTNVLLKERIMTAPPRSIDPFAPSADREAKAPVFFPSDARHTH</sequence>
<proteinExistence type="predicted"/>
<evidence type="ECO:0000313" key="3">
    <source>
        <dbReference type="Proteomes" id="UP000239089"/>
    </source>
</evidence>
<name>A0A2S6N7E6_9HYPH</name>